<evidence type="ECO:0000256" key="3">
    <source>
        <dbReference type="ARBA" id="ARBA00022692"/>
    </source>
</evidence>
<feature type="transmembrane region" description="Helical" evidence="6">
    <location>
        <begin position="41"/>
        <end position="65"/>
    </location>
</feature>
<dbReference type="RefSeq" id="WP_066128952.1">
    <property type="nucleotide sequence ID" value="NZ_KQ959860.1"/>
</dbReference>
<feature type="transmembrane region" description="Helical" evidence="6">
    <location>
        <begin position="72"/>
        <end position="95"/>
    </location>
</feature>
<keyword evidence="9" id="KW-1185">Reference proteome</keyword>
<accession>A0ABR5TNM9</accession>
<feature type="domain" description="RDD" evidence="7">
    <location>
        <begin position="33"/>
        <end position="158"/>
    </location>
</feature>
<comment type="caution">
    <text evidence="8">The sequence shown here is derived from an EMBL/GenBank/DDBJ whole genome shotgun (WGS) entry which is preliminary data.</text>
</comment>
<keyword evidence="4 6" id="KW-1133">Transmembrane helix</keyword>
<feature type="transmembrane region" description="Helical" evidence="6">
    <location>
        <begin position="126"/>
        <end position="145"/>
    </location>
</feature>
<evidence type="ECO:0000256" key="1">
    <source>
        <dbReference type="ARBA" id="ARBA00004651"/>
    </source>
</evidence>
<evidence type="ECO:0000313" key="8">
    <source>
        <dbReference type="EMBL" id="KXB58707.1"/>
    </source>
</evidence>
<proteinExistence type="predicted"/>
<protein>
    <submittedName>
        <fullName evidence="8">RDD family protein</fullName>
    </submittedName>
</protein>
<evidence type="ECO:0000256" key="4">
    <source>
        <dbReference type="ARBA" id="ARBA00022989"/>
    </source>
</evidence>
<evidence type="ECO:0000256" key="6">
    <source>
        <dbReference type="SAM" id="Phobius"/>
    </source>
</evidence>
<comment type="subcellular location">
    <subcellularLocation>
        <location evidence="1">Cell membrane</location>
        <topology evidence="1">Multi-pass membrane protein</topology>
    </subcellularLocation>
</comment>
<organism evidence="8 9">
    <name type="scientific">Gemelliphila asaccharolytica</name>
    <dbReference type="NCBI Taxonomy" id="502393"/>
    <lineage>
        <taxon>Bacteria</taxon>
        <taxon>Bacillati</taxon>
        <taxon>Bacillota</taxon>
        <taxon>Bacilli</taxon>
        <taxon>Bacillales</taxon>
        <taxon>Gemellaceae</taxon>
        <taxon>Gemelliphila</taxon>
    </lineage>
</organism>
<dbReference type="Proteomes" id="UP000070467">
    <property type="component" value="Unassembled WGS sequence"/>
</dbReference>
<sequence>MNEEKTQNQQTQKESENINPTIYDYLQIAKNFYGGFFTRTVAYLIDLIIIYLLATLLNTVTLGVLDTGKSFPILNCSLPVAIVYIIYFITMTYIYSQTIGKMLLKIKVEKINDEKLTLADVFYREFIGRILSSALLLLPYLAVVATTKKQGLHDYIANTVVVKEDFASLRKKINAKIKQEKEN</sequence>
<gene>
    <name evidence="8" type="ORF">HMPREF1871_00256</name>
</gene>
<dbReference type="Pfam" id="PF06271">
    <property type="entry name" value="RDD"/>
    <property type="match status" value="1"/>
</dbReference>
<dbReference type="PANTHER" id="PTHR36115:SF9">
    <property type="entry name" value="LMO1584 PROTEIN"/>
    <property type="match status" value="1"/>
</dbReference>
<evidence type="ECO:0000313" key="9">
    <source>
        <dbReference type="Proteomes" id="UP000070467"/>
    </source>
</evidence>
<evidence type="ECO:0000256" key="5">
    <source>
        <dbReference type="ARBA" id="ARBA00023136"/>
    </source>
</evidence>
<evidence type="ECO:0000259" key="7">
    <source>
        <dbReference type="Pfam" id="PF06271"/>
    </source>
</evidence>
<dbReference type="InterPro" id="IPR051791">
    <property type="entry name" value="Pra-immunoreactive"/>
</dbReference>
<keyword evidence="3 6" id="KW-0812">Transmembrane</keyword>
<evidence type="ECO:0000256" key="2">
    <source>
        <dbReference type="ARBA" id="ARBA00022475"/>
    </source>
</evidence>
<reference evidence="8 9" key="1">
    <citation type="submission" date="2016-01" db="EMBL/GenBank/DDBJ databases">
        <authorList>
            <person name="Mitreva M."/>
            <person name="Pepin K.H."/>
            <person name="Mihindukulasuriya K.A."/>
            <person name="Fulton R."/>
            <person name="Fronick C."/>
            <person name="O'Laughlin M."/>
            <person name="Miner T."/>
            <person name="Herter B."/>
            <person name="Rosa B.A."/>
            <person name="Cordes M."/>
            <person name="Tomlinson C."/>
            <person name="Wollam A."/>
            <person name="Palsikar V.B."/>
            <person name="Mardis E.R."/>
            <person name="Wilson R.K."/>
        </authorList>
    </citation>
    <scope>NUCLEOTIDE SEQUENCE [LARGE SCALE GENOMIC DNA]</scope>
    <source>
        <strain evidence="8 9">KA00071</strain>
    </source>
</reference>
<keyword evidence="2" id="KW-1003">Cell membrane</keyword>
<dbReference type="PANTHER" id="PTHR36115">
    <property type="entry name" value="PROLINE-RICH ANTIGEN HOMOLOG-RELATED"/>
    <property type="match status" value="1"/>
</dbReference>
<dbReference type="InterPro" id="IPR010432">
    <property type="entry name" value="RDD"/>
</dbReference>
<name>A0ABR5TNM9_9BACL</name>
<dbReference type="EMBL" id="LSDB01000007">
    <property type="protein sequence ID" value="KXB58707.1"/>
    <property type="molecule type" value="Genomic_DNA"/>
</dbReference>
<keyword evidence="5 6" id="KW-0472">Membrane</keyword>